<dbReference type="AlphaFoldDB" id="A0A1P8N1A2"/>
<keyword evidence="3" id="KW-1185">Reference proteome</keyword>
<dbReference type="SUPFAM" id="SSF53850">
    <property type="entry name" value="Periplasmic binding protein-like II"/>
    <property type="match status" value="1"/>
</dbReference>
<dbReference type="PANTHER" id="PTHR42941:SF1">
    <property type="entry name" value="SLL1037 PROTEIN"/>
    <property type="match status" value="1"/>
</dbReference>
<dbReference type="OrthoDB" id="9776669at2"/>
<feature type="signal peptide" evidence="1">
    <location>
        <begin position="1"/>
        <end position="28"/>
    </location>
</feature>
<dbReference type="Pfam" id="PF16868">
    <property type="entry name" value="NMT1_3"/>
    <property type="match status" value="1"/>
</dbReference>
<dbReference type="PANTHER" id="PTHR42941">
    <property type="entry name" value="SLL1037 PROTEIN"/>
    <property type="match status" value="1"/>
</dbReference>
<sequence>MNITRTFKAVQVAAVASTIGLAATTLSAQDRSDWPDSFSVGTASQGGTYFVYGAGWANMVADALGIPGGTEVTGGPVQNAALVQTGDLDMAMVTMGPAFDAMNGNSALAPGLQHDQIRAIFPMYKTGFHAVTLTSSGITSFADIPDGAVVGVGPAGGTPGTYWPRILEDMGKNVEFRNGGAADLAGQLQDGLIDVYTWAGGLPYPAFSQLDAQTDVTYFGFTPEEQAAVIDAQPVAEFTIPAGTYPSLEEDQLSVSMWNFAIAHADLPDSFVYEVVDTVMGNNPKMLEIHKAAVETLPENFDKNTFLPWHPGAAQWFRDNGFDIPAELAD</sequence>
<feature type="chain" id="PRO_5012952979" evidence="1">
    <location>
        <begin position="29"/>
        <end position="330"/>
    </location>
</feature>
<evidence type="ECO:0000313" key="3">
    <source>
        <dbReference type="Proteomes" id="UP000186336"/>
    </source>
</evidence>
<protein>
    <submittedName>
        <fullName evidence="2">C4-dicarboxylate ABC transporter substrate-binding protein</fullName>
    </submittedName>
</protein>
<geneLocation type="plasmid" evidence="2 3">
    <name>pDOK1-4-2</name>
</geneLocation>
<accession>A0A1P8N1A2</accession>
<keyword evidence="2" id="KW-0614">Plasmid</keyword>
<dbReference type="InterPro" id="IPR011852">
    <property type="entry name" value="TRAP_TAXI"/>
</dbReference>
<dbReference type="EMBL" id="CP019314">
    <property type="protein sequence ID" value="APX14111.1"/>
    <property type="molecule type" value="Genomic_DNA"/>
</dbReference>
<keyword evidence="1" id="KW-0732">Signal</keyword>
<name>A0A1P8N1A2_9RHOB</name>
<evidence type="ECO:0000313" key="2">
    <source>
        <dbReference type="EMBL" id="APX14111.1"/>
    </source>
</evidence>
<dbReference type="KEGG" id="tom:BWR18_19820"/>
<dbReference type="RefSeq" id="WP_076630578.1">
    <property type="nucleotide sequence ID" value="NZ_CP019314.1"/>
</dbReference>
<proteinExistence type="predicted"/>
<organism evidence="2 3">
    <name type="scientific">Tateyamaria omphalii</name>
    <dbReference type="NCBI Taxonomy" id="299262"/>
    <lineage>
        <taxon>Bacteria</taxon>
        <taxon>Pseudomonadati</taxon>
        <taxon>Pseudomonadota</taxon>
        <taxon>Alphaproteobacteria</taxon>
        <taxon>Rhodobacterales</taxon>
        <taxon>Roseobacteraceae</taxon>
        <taxon>Tateyamaria</taxon>
    </lineage>
</organism>
<dbReference type="Proteomes" id="UP000186336">
    <property type="component" value="Plasmid pDOK1-4-2"/>
</dbReference>
<evidence type="ECO:0000256" key="1">
    <source>
        <dbReference type="SAM" id="SignalP"/>
    </source>
</evidence>
<dbReference type="Gene3D" id="3.40.190.10">
    <property type="entry name" value="Periplasmic binding protein-like II"/>
    <property type="match status" value="2"/>
</dbReference>
<dbReference type="NCBIfam" id="TIGR02122">
    <property type="entry name" value="TRAP_TAXI"/>
    <property type="match status" value="1"/>
</dbReference>
<gene>
    <name evidence="2" type="ORF">BWR18_19820</name>
</gene>
<reference evidence="2 3" key="1">
    <citation type="submission" date="2017-01" db="EMBL/GenBank/DDBJ databases">
        <title>Complete genome of Tateyamaria omphalii DOK1-4 isolated from seawater in Dokdo.</title>
        <authorList>
            <person name="Kim J.H."/>
            <person name="Chi W.-J."/>
        </authorList>
    </citation>
    <scope>NUCLEOTIDE SEQUENCE [LARGE SCALE GENOMIC DNA]</scope>
    <source>
        <strain evidence="2 3">DOK1-4</strain>
        <plasmid evidence="2 3">pDOK1-4-2</plasmid>
    </source>
</reference>